<dbReference type="RefSeq" id="WP_128391306.1">
    <property type="nucleotide sequence ID" value="NZ_SBII01000016.1"/>
</dbReference>
<evidence type="ECO:0000313" key="1">
    <source>
        <dbReference type="EMBL" id="RWW91854.1"/>
    </source>
</evidence>
<accession>A0A3S3TSL1</accession>
<evidence type="ECO:0000313" key="2">
    <source>
        <dbReference type="Proteomes" id="UP000287527"/>
    </source>
</evidence>
<gene>
    <name evidence="1" type="ORF">EPI11_17585</name>
</gene>
<keyword evidence="2" id="KW-1185">Reference proteome</keyword>
<proteinExistence type="predicted"/>
<name>A0A3S3TSL1_9FLAO</name>
<dbReference type="EMBL" id="SBII01000016">
    <property type="protein sequence ID" value="RWW91854.1"/>
    <property type="molecule type" value="Genomic_DNA"/>
</dbReference>
<comment type="caution">
    <text evidence="1">The sequence shown here is derived from an EMBL/GenBank/DDBJ whole genome shotgun (WGS) entry which is preliminary data.</text>
</comment>
<dbReference type="Pfam" id="PF13384">
    <property type="entry name" value="HTH_23"/>
    <property type="match status" value="1"/>
</dbReference>
<dbReference type="Proteomes" id="UP000287527">
    <property type="component" value="Unassembled WGS sequence"/>
</dbReference>
<reference evidence="1 2" key="1">
    <citation type="submission" date="2019-01" db="EMBL/GenBank/DDBJ databases">
        <title>Flavobacterium sp. nov.,isolated from freshwater.</title>
        <authorList>
            <person name="Zhang R."/>
            <person name="Du Z.-J."/>
        </authorList>
    </citation>
    <scope>NUCLEOTIDE SEQUENCE [LARGE SCALE GENOMIC DNA]</scope>
    <source>
        <strain evidence="1 2">1E403</strain>
    </source>
</reference>
<sequence>MSVLSNEKKRAIAERLFVNDGMSCKEISTQIDISEQTLSKWRKGRTGEKDWDARRAEVISAPHVIKEILLKELKLVAEGEKPNVDADALAKISKVLETVSGKVSVQIILSVFKEFDNWMAEQDPKTAVLFTEYHKRFLIYRINQEG</sequence>
<protein>
    <submittedName>
        <fullName evidence="1">ArsR family transcriptional regulator</fullName>
    </submittedName>
</protein>
<dbReference type="OrthoDB" id="1068999at2"/>
<dbReference type="AlphaFoldDB" id="A0A3S3TSL1"/>
<organism evidence="1 2">
    <name type="scientific">Flavobacterium cerinum</name>
    <dbReference type="NCBI Taxonomy" id="2502784"/>
    <lineage>
        <taxon>Bacteria</taxon>
        <taxon>Pseudomonadati</taxon>
        <taxon>Bacteroidota</taxon>
        <taxon>Flavobacteriia</taxon>
        <taxon>Flavobacteriales</taxon>
        <taxon>Flavobacteriaceae</taxon>
        <taxon>Flavobacterium</taxon>
    </lineage>
</organism>